<dbReference type="PROSITE" id="PS51257">
    <property type="entry name" value="PROKAR_LIPOPROTEIN"/>
    <property type="match status" value="1"/>
</dbReference>
<evidence type="ECO:0000313" key="1">
    <source>
        <dbReference type="EMBL" id="AWW32567.1"/>
    </source>
</evidence>
<dbReference type="Proteomes" id="UP000248688">
    <property type="component" value="Chromosome"/>
</dbReference>
<sequence length="151" mass="16759">MKKLIGLLILVSIFFSSCSELEDSLYEKEALAYDLQTVSAEYGYSGEATFRQFSNGSGLEITIQLFGEASEDEYYFPAHLHFGPYEEETHAGMAEMLSSVDIRPLKSVTVLEGYTLADLKENEYHIKVHLAADGPEYDVILVAGNVGKTTE</sequence>
<evidence type="ECO:0008006" key="3">
    <source>
        <dbReference type="Google" id="ProtNLM"/>
    </source>
</evidence>
<dbReference type="EMBL" id="CP030041">
    <property type="protein sequence ID" value="AWW32567.1"/>
    <property type="molecule type" value="Genomic_DNA"/>
</dbReference>
<accession>A0A2Z4IP50</accession>
<protein>
    <recommendedName>
        <fullName evidence="3">CHRD domain-containing protein</fullName>
    </recommendedName>
</protein>
<evidence type="ECO:0000313" key="2">
    <source>
        <dbReference type="Proteomes" id="UP000248688"/>
    </source>
</evidence>
<gene>
    <name evidence="1" type="ORF">DN752_21790</name>
</gene>
<keyword evidence="2" id="KW-1185">Reference proteome</keyword>
<dbReference type="RefSeq" id="WP_112785940.1">
    <property type="nucleotide sequence ID" value="NZ_CP030041.1"/>
</dbReference>
<organism evidence="1 2">
    <name type="scientific">Echinicola strongylocentroti</name>
    <dbReference type="NCBI Taxonomy" id="1795355"/>
    <lineage>
        <taxon>Bacteria</taxon>
        <taxon>Pseudomonadati</taxon>
        <taxon>Bacteroidota</taxon>
        <taxon>Cytophagia</taxon>
        <taxon>Cytophagales</taxon>
        <taxon>Cyclobacteriaceae</taxon>
        <taxon>Echinicola</taxon>
    </lineage>
</organism>
<proteinExistence type="predicted"/>
<dbReference type="AlphaFoldDB" id="A0A2Z4IP50"/>
<reference evidence="1 2" key="1">
    <citation type="submission" date="2018-06" db="EMBL/GenBank/DDBJ databases">
        <title>Echinicola strongylocentroti sp. nov., isolated from a sea urchin Strongylocentrotus intermedius.</title>
        <authorList>
            <person name="Bae S.S."/>
        </authorList>
    </citation>
    <scope>NUCLEOTIDE SEQUENCE [LARGE SCALE GENOMIC DNA]</scope>
    <source>
        <strain evidence="1 2">MEBiC08714</strain>
    </source>
</reference>
<dbReference type="KEGG" id="est:DN752_21790"/>
<dbReference type="OrthoDB" id="1451403at2"/>
<name>A0A2Z4IP50_9BACT</name>